<feature type="domain" description="Protein kinase" evidence="6">
    <location>
        <begin position="33"/>
        <end position="354"/>
    </location>
</feature>
<dbReference type="GO" id="GO:0004674">
    <property type="term" value="F:protein serine/threonine kinase activity"/>
    <property type="evidence" value="ECO:0007669"/>
    <property type="project" value="UniProtKB-KW"/>
</dbReference>
<gene>
    <name evidence="7" type="ORF">TTRE_0000049901</name>
</gene>
<reference evidence="7" key="1">
    <citation type="submission" date="2014-01" db="EMBL/GenBank/DDBJ databases">
        <authorList>
            <person name="Aslett M."/>
        </authorList>
    </citation>
    <scope>NUCLEOTIDE SEQUENCE</scope>
</reference>
<dbReference type="InterPro" id="IPR000719">
    <property type="entry name" value="Prot_kinase_dom"/>
</dbReference>
<dbReference type="Pfam" id="PF00069">
    <property type="entry name" value="Pkinase"/>
    <property type="match status" value="1"/>
</dbReference>
<keyword evidence="5" id="KW-0723">Serine/threonine-protein kinase</keyword>
<dbReference type="InterPro" id="IPR008271">
    <property type="entry name" value="Ser/Thr_kinase_AS"/>
</dbReference>
<name>A0A077Z0W0_TRITR</name>
<keyword evidence="8" id="KW-1185">Reference proteome</keyword>
<protein>
    <recommendedName>
        <fullName evidence="1">non-specific serine/threonine protein kinase</fullName>
        <ecNumber evidence="1">2.7.11.1</ecNumber>
    </recommendedName>
</protein>
<evidence type="ECO:0000313" key="7">
    <source>
        <dbReference type="EMBL" id="CDW52240.1"/>
    </source>
</evidence>
<dbReference type="SUPFAM" id="SSF56112">
    <property type="entry name" value="Protein kinase-like (PK-like)"/>
    <property type="match status" value="1"/>
</dbReference>
<dbReference type="AlphaFoldDB" id="A0A077Z0W0"/>
<evidence type="ECO:0000256" key="5">
    <source>
        <dbReference type="RuleBase" id="RU000304"/>
    </source>
</evidence>
<dbReference type="OrthoDB" id="5979581at2759"/>
<dbReference type="EC" id="2.7.11.1" evidence="1"/>
<dbReference type="EMBL" id="HG805817">
    <property type="protein sequence ID" value="CDW52240.1"/>
    <property type="molecule type" value="Genomic_DNA"/>
</dbReference>
<evidence type="ECO:0000313" key="8">
    <source>
        <dbReference type="Proteomes" id="UP000030665"/>
    </source>
</evidence>
<feature type="binding site" evidence="4">
    <location>
        <position position="62"/>
    </location>
    <ligand>
        <name>ATP</name>
        <dbReference type="ChEBI" id="CHEBI:30616"/>
    </ligand>
</feature>
<reference evidence="7" key="2">
    <citation type="submission" date="2014-03" db="EMBL/GenBank/DDBJ databases">
        <title>The whipworm genome and dual-species transcriptomics of an intimate host-pathogen interaction.</title>
        <authorList>
            <person name="Foth B.J."/>
            <person name="Tsai I.J."/>
            <person name="Reid A.J."/>
            <person name="Bancroft A.J."/>
            <person name="Nichol S."/>
            <person name="Tracey A."/>
            <person name="Holroyd N."/>
            <person name="Cotton J.A."/>
            <person name="Stanley E.J."/>
            <person name="Zarowiecki M."/>
            <person name="Liu J.Z."/>
            <person name="Huckvale T."/>
            <person name="Cooper P.J."/>
            <person name="Grencis R.K."/>
            <person name="Berriman M."/>
        </authorList>
    </citation>
    <scope>NUCLEOTIDE SEQUENCE [LARGE SCALE GENOMIC DNA]</scope>
</reference>
<dbReference type="PANTHER" id="PTHR11909">
    <property type="entry name" value="CASEIN KINASE-RELATED"/>
    <property type="match status" value="1"/>
</dbReference>
<keyword evidence="7" id="KW-0418">Kinase</keyword>
<dbReference type="InterPro" id="IPR011009">
    <property type="entry name" value="Kinase-like_dom_sf"/>
</dbReference>
<dbReference type="InterPro" id="IPR017441">
    <property type="entry name" value="Protein_kinase_ATP_BS"/>
</dbReference>
<evidence type="ECO:0000256" key="4">
    <source>
        <dbReference type="PROSITE-ProRule" id="PRU10141"/>
    </source>
</evidence>
<dbReference type="GO" id="GO:0005524">
    <property type="term" value="F:ATP binding"/>
    <property type="evidence" value="ECO:0007669"/>
    <property type="project" value="UniProtKB-UniRule"/>
</dbReference>
<dbReference type="STRING" id="36087.A0A077Z0W0"/>
<dbReference type="PROSITE" id="PS50011">
    <property type="entry name" value="PROTEIN_KINASE_DOM"/>
    <property type="match status" value="1"/>
</dbReference>
<dbReference type="SMART" id="SM00220">
    <property type="entry name" value="S_TKc"/>
    <property type="match status" value="1"/>
</dbReference>
<sequence length="354" mass="40630">MQKRGFYVLKNLSQNCIQNLPPHLVNGTLLLSTLQMAKVGQGGYGQVFKAYEIRKKRYVALKVEKVTDRRSRIDLEVEVLKKFEGEHFSMPVVKRIDAVFSATRSRHCPEFYYSGECKGLNYYAFQLLGVNLSTLRKACPGCSFTFSTVHRVAVQCIEAIRDLHSANYIHRDIKTSNFMIGYGSKTVIRCVYLIDFGLAKCYIDENGKHYHEEGQANFRGTLRYASITTHEQQHQGRKDDLWSLLYVIVEMIKGTLPWAKMTVPTEVHKCKMDNPPEKLVIDLPSAVKDMALYLDTLSFSDEPNYALLIDLFKQTMQAEGVKEQDDYDWEKSLDELKKLKRPSKRNASDSHSSI</sequence>
<organism evidence="7 8">
    <name type="scientific">Trichuris trichiura</name>
    <name type="common">Whipworm</name>
    <name type="synonym">Trichocephalus trichiurus</name>
    <dbReference type="NCBI Taxonomy" id="36087"/>
    <lineage>
        <taxon>Eukaryota</taxon>
        <taxon>Metazoa</taxon>
        <taxon>Ecdysozoa</taxon>
        <taxon>Nematoda</taxon>
        <taxon>Enoplea</taxon>
        <taxon>Dorylaimia</taxon>
        <taxon>Trichinellida</taxon>
        <taxon>Trichuridae</taxon>
        <taxon>Trichuris</taxon>
    </lineage>
</organism>
<evidence type="ECO:0000256" key="1">
    <source>
        <dbReference type="ARBA" id="ARBA00012513"/>
    </source>
</evidence>
<proteinExistence type="inferred from homology"/>
<keyword evidence="7" id="KW-0808">Transferase</keyword>
<evidence type="ECO:0000259" key="6">
    <source>
        <dbReference type="PROSITE" id="PS50011"/>
    </source>
</evidence>
<dbReference type="Proteomes" id="UP000030665">
    <property type="component" value="Unassembled WGS sequence"/>
</dbReference>
<dbReference type="PROSITE" id="PS00107">
    <property type="entry name" value="PROTEIN_KINASE_ATP"/>
    <property type="match status" value="1"/>
</dbReference>
<dbReference type="Gene3D" id="1.10.510.10">
    <property type="entry name" value="Transferase(Phosphotransferase) domain 1"/>
    <property type="match status" value="1"/>
</dbReference>
<keyword evidence="3 4" id="KW-0067">ATP-binding</keyword>
<evidence type="ECO:0000256" key="2">
    <source>
        <dbReference type="ARBA" id="ARBA00022741"/>
    </source>
</evidence>
<dbReference type="InterPro" id="IPR050235">
    <property type="entry name" value="CK1_Ser-Thr_kinase"/>
</dbReference>
<comment type="similarity">
    <text evidence="5">Belongs to the protein kinase superfamily.</text>
</comment>
<evidence type="ECO:0000256" key="3">
    <source>
        <dbReference type="ARBA" id="ARBA00022840"/>
    </source>
</evidence>
<accession>A0A077Z0W0</accession>
<keyword evidence="2 4" id="KW-0547">Nucleotide-binding</keyword>
<dbReference type="PROSITE" id="PS00108">
    <property type="entry name" value="PROTEIN_KINASE_ST"/>
    <property type="match status" value="1"/>
</dbReference>